<dbReference type="InterPro" id="IPR028974">
    <property type="entry name" value="TSP_type-3_rpt"/>
</dbReference>
<feature type="region of interest" description="Disordered" evidence="5">
    <location>
        <begin position="461"/>
        <end position="494"/>
    </location>
</feature>
<feature type="compositionally biased region" description="Acidic residues" evidence="5">
    <location>
        <begin position="1014"/>
        <end position="1026"/>
    </location>
</feature>
<evidence type="ECO:0000256" key="3">
    <source>
        <dbReference type="ARBA" id="ARBA00022729"/>
    </source>
</evidence>
<evidence type="ECO:0000256" key="2">
    <source>
        <dbReference type="ARBA" id="ARBA00022525"/>
    </source>
</evidence>
<feature type="compositionally biased region" description="Basic and acidic residues" evidence="5">
    <location>
        <begin position="1112"/>
        <end position="1149"/>
    </location>
</feature>
<feature type="region of interest" description="Disordered" evidence="5">
    <location>
        <begin position="1007"/>
        <end position="1149"/>
    </location>
</feature>
<keyword evidence="2" id="KW-0964">Secreted</keyword>
<dbReference type="Proteomes" id="UP000552709">
    <property type="component" value="Unassembled WGS sequence"/>
</dbReference>
<dbReference type="SUPFAM" id="SSF103647">
    <property type="entry name" value="TSP type-3 repeat"/>
    <property type="match status" value="1"/>
</dbReference>
<feature type="region of interest" description="Disordered" evidence="5">
    <location>
        <begin position="638"/>
        <end position="665"/>
    </location>
</feature>
<comment type="caution">
    <text evidence="7">The sequence shown here is derived from an EMBL/GenBank/DDBJ whole genome shotgun (WGS) entry which is preliminary data.</text>
</comment>
<dbReference type="PROSITE" id="PS51257">
    <property type="entry name" value="PROKAR_LIPOPROTEIN"/>
    <property type="match status" value="1"/>
</dbReference>
<dbReference type="Gene3D" id="2.60.40.1220">
    <property type="match status" value="3"/>
</dbReference>
<organism evidence="7 8">
    <name type="scientific">Deinococcus humi</name>
    <dbReference type="NCBI Taxonomy" id="662880"/>
    <lineage>
        <taxon>Bacteria</taxon>
        <taxon>Thermotogati</taxon>
        <taxon>Deinococcota</taxon>
        <taxon>Deinococci</taxon>
        <taxon>Deinococcales</taxon>
        <taxon>Deinococcaceae</taxon>
        <taxon>Deinococcus</taxon>
    </lineage>
</organism>
<reference evidence="7 8" key="1">
    <citation type="submission" date="2020-08" db="EMBL/GenBank/DDBJ databases">
        <title>Genomic Encyclopedia of Type Strains, Phase IV (KMG-IV): sequencing the most valuable type-strain genomes for metagenomic binning, comparative biology and taxonomic classification.</title>
        <authorList>
            <person name="Goeker M."/>
        </authorList>
    </citation>
    <scope>NUCLEOTIDE SEQUENCE [LARGE SCALE GENOMIC DNA]</scope>
    <source>
        <strain evidence="7 8">DSM 27939</strain>
    </source>
</reference>
<dbReference type="Gene3D" id="4.10.1080.10">
    <property type="entry name" value="TSP type-3 repeat"/>
    <property type="match status" value="3"/>
</dbReference>
<dbReference type="PANTHER" id="PTHR37467">
    <property type="entry name" value="EXPORTED CALCIUM-BINDING GLYCOPROTEIN-RELATED"/>
    <property type="match status" value="1"/>
</dbReference>
<sequence length="1454" mass="153505">MTRFRTAHLLTGIAVTLLLASCNQSTPTPVKAGTSTPSTGAAAITLAALSADSSTSLRVTFSGPVGDGSADLRHYQVTAEGGAPLEVLAAYPSADGLSVDLATRVQDPGTYTVNVSGLRGRNGQAIAGRKTVTGSTVAAPVLQDVTALSQSEVLLSFADPVSGAPAALDASATDVAAYRFTPAAALQGARLSTDRSGVVLSAKDLSGERTVAALRVLASRGSGAAVLVDPQHNQGTFVALATKDTTKPTIKRILAPSNGSVQLIFSEPMDAGAADVSAYLLKDSAGSVLPVTGSTLSEFRTSVTLTTGAQTAGASYTLTPEALKDTAGNVLDTTTGKSALTFQGSGASDAGRADTTPPRVAGALSKSTSSVLVTFSEAVRGGLASAENPANYHITGLETMGTSKVKTSGSITPQSATIEVQRARLQPGGTSVLLTTRAQSDIQYEIQVAGVQDLAGNQIAGPERGVDPGKATFTGTPVSGVGDDTDKDGLSDATEQRGWVVSVTQVGGQVRKYQVTSDPTKADTDGDGFADQDELTNATDPRLADTDSDQITDADEYNKVFSSPTTADTDGDTITDGAEANFFASSPLLADTDGDGIRDDVETLSPLRNPLIADLPTPQLTVSGVDLKLDVRFTATRGSSTRQLESKSTQTTLTQSRSTSEDYSSARTSEWFAKAGVSFTTGFNTGGSDTNIGFPRWAFSGTISTEAGGGGSTAMTFTRGSVEQSQQEYASSLTTDQEVSTDENVTREVPAAQLSAGVTFRTRGTVAFTMKNVEVTAYLTDPFAPGKLVPVATLKAEGDSGVSGISLGPASPLRGPLRFVSVQAYPAVVEQLMQNPENLVFRITNYDLTDELGRNFAYTSQQVKERTAELNIDFGGAAPAEHYNVATTSLYGDDGTQQGVSLPYLLENILKLKHVDHASDATLVGDALMNSYSTATLPGGRVLTRIRGVYVKNNTPYLQSWFINRNNTNQNDRSVDSFIGHAGDVIDLMFTEDADKDGMVKSVEDLYGSKDTSTDSDNDGVADPEEVFGKLDGRGERHPLTITAPDGTVIPLVSSPARPDSDFDGIWDESEYAARLDPSNPDTDGDGLSDGGEQDGLPSRDFFTRQVVTRFSDPRKPDTDGDSLNDRAELRIGTDPRVQDFDKVADNDRDGLSNLEEKVGWTVTLATSTVPVTSNPELADSDGDGLNDKQERDALTSPMMPDTDGDGLSDRDEVIDFKTSPTKVDTDGDGLTDFTELKKPWVPRVLGMTTPVSSSPLLRDTDYDGLTDKEEWDRWMDPTKVDTDGDQASDYFEVMQAVGQTGNGSDPLTRNKIVNVQLTQVRVDGSCDGAGDNYMELRGQFLVSTYNEESTVFNFTGGGSSGIDDHKVGETWSPSANASRTYNLKSDDGLQVSTRSLKDADPVGNPDDLLEDFSETTAYDEIRSGLFSKSVVGKAESDKTGCGVTFTYRVTWFR</sequence>
<dbReference type="PANTHER" id="PTHR37467:SF1">
    <property type="entry name" value="EXPORTED CALCIUM-BINDING GLYCOPROTEIN"/>
    <property type="match status" value="1"/>
</dbReference>
<name>A0A7W8JUX3_9DEIO</name>
<feature type="compositionally biased region" description="Basic and acidic residues" evidence="5">
    <location>
        <begin position="1027"/>
        <end position="1039"/>
    </location>
</feature>
<feature type="compositionally biased region" description="Acidic residues" evidence="5">
    <location>
        <begin position="525"/>
        <end position="534"/>
    </location>
</feature>
<keyword evidence="8" id="KW-1185">Reference proteome</keyword>
<feature type="region of interest" description="Disordered" evidence="5">
    <location>
        <begin position="513"/>
        <end position="548"/>
    </location>
</feature>
<evidence type="ECO:0000256" key="5">
    <source>
        <dbReference type="SAM" id="MobiDB-lite"/>
    </source>
</evidence>
<evidence type="ECO:0000256" key="6">
    <source>
        <dbReference type="SAM" id="SignalP"/>
    </source>
</evidence>
<keyword evidence="4" id="KW-0106">Calcium</keyword>
<dbReference type="Pfam" id="PF18884">
    <property type="entry name" value="TSP3_bac"/>
    <property type="match status" value="6"/>
</dbReference>
<keyword evidence="3 6" id="KW-0732">Signal</keyword>
<protein>
    <recommendedName>
        <fullName evidence="9">SbsA Ig-like domain-containing protein</fullName>
    </recommendedName>
</protein>
<gene>
    <name evidence="7" type="ORF">HNQ08_002727</name>
</gene>
<dbReference type="InterPro" id="IPR014755">
    <property type="entry name" value="Cu-Rt/internalin_Ig-like"/>
</dbReference>
<accession>A0A7W8JUX3</accession>
<evidence type="ECO:0008006" key="9">
    <source>
        <dbReference type="Google" id="ProtNLM"/>
    </source>
</evidence>
<evidence type="ECO:0000313" key="8">
    <source>
        <dbReference type="Proteomes" id="UP000552709"/>
    </source>
</evidence>
<comment type="subcellular location">
    <subcellularLocation>
        <location evidence="1">Secreted</location>
    </subcellularLocation>
</comment>
<feature type="chain" id="PRO_5031573868" description="SbsA Ig-like domain-containing protein" evidence="6">
    <location>
        <begin position="33"/>
        <end position="1454"/>
    </location>
</feature>
<dbReference type="RefSeq" id="WP_184132870.1">
    <property type="nucleotide sequence ID" value="NZ_JACHFL010000006.1"/>
</dbReference>
<dbReference type="InterPro" id="IPR053180">
    <property type="entry name" value="Ca-binding_acidic-repeat"/>
</dbReference>
<feature type="compositionally biased region" description="Acidic residues" evidence="5">
    <location>
        <begin position="1062"/>
        <end position="1071"/>
    </location>
</feature>
<feature type="region of interest" description="Disordered" evidence="5">
    <location>
        <begin position="341"/>
        <end position="362"/>
    </location>
</feature>
<feature type="compositionally biased region" description="Low complexity" evidence="5">
    <location>
        <begin position="646"/>
        <end position="658"/>
    </location>
</feature>
<evidence type="ECO:0000313" key="7">
    <source>
        <dbReference type="EMBL" id="MBB5363621.1"/>
    </source>
</evidence>
<feature type="region of interest" description="Disordered" evidence="5">
    <location>
        <begin position="1172"/>
        <end position="1209"/>
    </location>
</feature>
<dbReference type="EMBL" id="JACHFL010000006">
    <property type="protein sequence ID" value="MBB5363621.1"/>
    <property type="molecule type" value="Genomic_DNA"/>
</dbReference>
<feature type="signal peptide" evidence="6">
    <location>
        <begin position="1"/>
        <end position="32"/>
    </location>
</feature>
<proteinExistence type="predicted"/>
<evidence type="ECO:0000256" key="1">
    <source>
        <dbReference type="ARBA" id="ARBA00004613"/>
    </source>
</evidence>
<dbReference type="GO" id="GO:0005509">
    <property type="term" value="F:calcium ion binding"/>
    <property type="evidence" value="ECO:0007669"/>
    <property type="project" value="InterPro"/>
</dbReference>
<dbReference type="InterPro" id="IPR059100">
    <property type="entry name" value="TSP3_bac"/>
</dbReference>
<evidence type="ECO:0000256" key="4">
    <source>
        <dbReference type="ARBA" id="ARBA00022837"/>
    </source>
</evidence>